<evidence type="ECO:0000259" key="3">
    <source>
        <dbReference type="PROSITE" id="PS50977"/>
    </source>
</evidence>
<dbReference type="InterPro" id="IPR001647">
    <property type="entry name" value="HTH_TetR"/>
</dbReference>
<keyword evidence="1 2" id="KW-0238">DNA-binding</keyword>
<dbReference type="PRINTS" id="PR00455">
    <property type="entry name" value="HTHTETR"/>
</dbReference>
<evidence type="ECO:0000313" key="5">
    <source>
        <dbReference type="Proteomes" id="UP000002892"/>
    </source>
</evidence>
<protein>
    <submittedName>
        <fullName evidence="4">Transcriptional regulator</fullName>
    </submittedName>
</protein>
<dbReference type="HOGENOM" id="CLU_069356_27_3_9"/>
<dbReference type="KEGG" id="dai:Desaci_2843"/>
<dbReference type="SUPFAM" id="SSF46689">
    <property type="entry name" value="Homeodomain-like"/>
    <property type="match status" value="1"/>
</dbReference>
<dbReference type="PANTHER" id="PTHR43479">
    <property type="entry name" value="ACREF/ENVCD OPERON REPRESSOR-RELATED"/>
    <property type="match status" value="1"/>
</dbReference>
<dbReference type="InterPro" id="IPR023772">
    <property type="entry name" value="DNA-bd_HTH_TetR-type_CS"/>
</dbReference>
<dbReference type="PROSITE" id="PS01081">
    <property type="entry name" value="HTH_TETR_1"/>
    <property type="match status" value="1"/>
</dbReference>
<dbReference type="GO" id="GO:0003677">
    <property type="term" value="F:DNA binding"/>
    <property type="evidence" value="ECO:0007669"/>
    <property type="project" value="UniProtKB-UniRule"/>
</dbReference>
<dbReference type="EMBL" id="CP003639">
    <property type="protein sequence ID" value="AFM41757.1"/>
    <property type="molecule type" value="Genomic_DNA"/>
</dbReference>
<dbReference type="InterPro" id="IPR050624">
    <property type="entry name" value="HTH-type_Tx_Regulator"/>
</dbReference>
<dbReference type="Pfam" id="PF00440">
    <property type="entry name" value="TetR_N"/>
    <property type="match status" value="1"/>
</dbReference>
<evidence type="ECO:0000313" key="4">
    <source>
        <dbReference type="EMBL" id="AFM41757.1"/>
    </source>
</evidence>
<evidence type="ECO:0000256" key="2">
    <source>
        <dbReference type="PROSITE-ProRule" id="PRU00335"/>
    </source>
</evidence>
<organism evidence="4 5">
    <name type="scientific">Desulfosporosinus acidiphilus (strain DSM 22704 / JCM 16185 / SJ4)</name>
    <dbReference type="NCBI Taxonomy" id="646529"/>
    <lineage>
        <taxon>Bacteria</taxon>
        <taxon>Bacillati</taxon>
        <taxon>Bacillota</taxon>
        <taxon>Clostridia</taxon>
        <taxon>Eubacteriales</taxon>
        <taxon>Desulfitobacteriaceae</taxon>
        <taxon>Desulfosporosinus</taxon>
    </lineage>
</organism>
<dbReference type="OrthoDB" id="9785164at2"/>
<dbReference type="InterPro" id="IPR009057">
    <property type="entry name" value="Homeodomain-like_sf"/>
</dbReference>
<evidence type="ECO:0000256" key="1">
    <source>
        <dbReference type="ARBA" id="ARBA00023125"/>
    </source>
</evidence>
<dbReference type="eggNOG" id="COG1309">
    <property type="taxonomic scope" value="Bacteria"/>
</dbReference>
<dbReference type="RefSeq" id="WP_014827751.1">
    <property type="nucleotide sequence ID" value="NC_018068.1"/>
</dbReference>
<dbReference type="AlphaFoldDB" id="I4D7I3"/>
<keyword evidence="5" id="KW-1185">Reference proteome</keyword>
<reference evidence="4 5" key="1">
    <citation type="journal article" date="2012" name="J. Bacteriol.">
        <title>Complete genome sequences of Desulfosporosinus orientis DSM765T, Desulfosporosinus youngiae DSM17734T, Desulfosporosinus meridiei DSM13257T, and Desulfosporosinus acidiphilus DSM22704T.</title>
        <authorList>
            <person name="Pester M."/>
            <person name="Brambilla E."/>
            <person name="Alazard D."/>
            <person name="Rattei T."/>
            <person name="Weinmaier T."/>
            <person name="Han J."/>
            <person name="Lucas S."/>
            <person name="Lapidus A."/>
            <person name="Cheng J.F."/>
            <person name="Goodwin L."/>
            <person name="Pitluck S."/>
            <person name="Peters L."/>
            <person name="Ovchinnikova G."/>
            <person name="Teshima H."/>
            <person name="Detter J.C."/>
            <person name="Han C.S."/>
            <person name="Tapia R."/>
            <person name="Land M.L."/>
            <person name="Hauser L."/>
            <person name="Kyrpides N.C."/>
            <person name="Ivanova N.N."/>
            <person name="Pagani I."/>
            <person name="Huntmann M."/>
            <person name="Wei C.L."/>
            <person name="Davenport K.W."/>
            <person name="Daligault H."/>
            <person name="Chain P.S."/>
            <person name="Chen A."/>
            <person name="Mavromatis K."/>
            <person name="Markowitz V."/>
            <person name="Szeto E."/>
            <person name="Mikhailova N."/>
            <person name="Pati A."/>
            <person name="Wagner M."/>
            <person name="Woyke T."/>
            <person name="Ollivier B."/>
            <person name="Klenk H.P."/>
            <person name="Spring S."/>
            <person name="Loy A."/>
        </authorList>
    </citation>
    <scope>NUCLEOTIDE SEQUENCE [LARGE SCALE GENOMIC DNA]</scope>
    <source>
        <strain evidence="5">DSM 22704 / JCM 16185 / SJ4</strain>
    </source>
</reference>
<dbReference type="STRING" id="646529.Desaci_2843"/>
<dbReference type="Gene3D" id="1.10.357.10">
    <property type="entry name" value="Tetracycline Repressor, domain 2"/>
    <property type="match status" value="1"/>
</dbReference>
<dbReference type="Proteomes" id="UP000002892">
    <property type="component" value="Chromosome"/>
</dbReference>
<proteinExistence type="predicted"/>
<feature type="DNA-binding region" description="H-T-H motif" evidence="2">
    <location>
        <begin position="35"/>
        <end position="54"/>
    </location>
</feature>
<name>I4D7I3_DESAJ</name>
<dbReference type="PROSITE" id="PS50977">
    <property type="entry name" value="HTH_TETR_2"/>
    <property type="match status" value="1"/>
</dbReference>
<dbReference type="PANTHER" id="PTHR43479:SF11">
    <property type="entry name" value="ACREF_ENVCD OPERON REPRESSOR-RELATED"/>
    <property type="match status" value="1"/>
</dbReference>
<sequence>MKNLEKAIVTDNALSIRIIEAAKKLFMEHGFKGTTTKMIAEEAKVNEATIFRHFKNKEGVFLELSKELTRYSNSKLESVMESELPVEDLLYEFGLGLYRRIVESKGLLIVAIIESKRRSELVTNVTNTLKSIVEVLEKKLESLYIAGKLDKHDFFTISLMYVESLIGLFIVQNRLEGDLIPVEIQRLCRGASKVLAAGLIKRD</sequence>
<feature type="domain" description="HTH tetR-type" evidence="3">
    <location>
        <begin position="12"/>
        <end position="72"/>
    </location>
</feature>
<gene>
    <name evidence="4" type="ordered locus">Desaci_2843</name>
</gene>
<accession>I4D7I3</accession>